<evidence type="ECO:0000256" key="4">
    <source>
        <dbReference type="ARBA" id="ARBA00022630"/>
    </source>
</evidence>
<evidence type="ECO:0000256" key="6">
    <source>
        <dbReference type="ARBA" id="ARBA00022694"/>
    </source>
</evidence>
<evidence type="ECO:0000256" key="11">
    <source>
        <dbReference type="ARBA" id="ARBA00048802"/>
    </source>
</evidence>
<dbReference type="InterPro" id="IPR013785">
    <property type="entry name" value="Aldolase_TIM"/>
</dbReference>
<keyword evidence="5 12" id="KW-0288">FMN</keyword>
<sequence>MSHPPSLYRPLRINEKLEVEGNIFAAPLAGYTDRAFRTVSTELGADLCYTEMVSCEALVRGSGKTEELLQKAEGERNYAVQIFSGTAEAAGEAVRMISGLKPLLIDLNCGCPVPKIIKSGAGSDLMRHPKKIGDIVRAMKDNTDIPVTVKIRTGWDALSLNYIDAAEQAVKAGASVVTMHARTRSQAYGGSADWNHLKRLKQELGGIPVLGSGDLFKDQDVADMLLQTGIDGVMLARGVIGNPFLFRETRHFLQTGEHLPGPTPLEKMEMAFKQLSLAVHYKDERTAVNEMKKQLCAYTKGLPGSSEIRNKMVHSENFTTYKKIFKEYLESMQE</sequence>
<comment type="catalytic activity">
    <reaction evidence="10">
        <text>a 5,6-dihydrouridine in tRNA + NADP(+) = a uridine in tRNA + NADPH + H(+)</text>
        <dbReference type="Rhea" id="RHEA:23624"/>
        <dbReference type="Rhea" id="RHEA-COMP:13339"/>
        <dbReference type="Rhea" id="RHEA-COMP:13887"/>
        <dbReference type="ChEBI" id="CHEBI:15378"/>
        <dbReference type="ChEBI" id="CHEBI:57783"/>
        <dbReference type="ChEBI" id="CHEBI:58349"/>
        <dbReference type="ChEBI" id="CHEBI:65315"/>
        <dbReference type="ChEBI" id="CHEBI:74443"/>
    </reaction>
</comment>
<evidence type="ECO:0000256" key="14">
    <source>
        <dbReference type="PIRSR" id="PIRSR006621-2"/>
    </source>
</evidence>
<evidence type="ECO:0000313" key="17">
    <source>
        <dbReference type="Proteomes" id="UP000324209"/>
    </source>
</evidence>
<reference evidence="16 17" key="1">
    <citation type="submission" date="2019-02" db="EMBL/GenBank/DDBJ databases">
        <title>Complete Genome Sequence and Methylome Analysis of free living Spirochaetas.</title>
        <authorList>
            <person name="Fomenkov A."/>
            <person name="Dubinina G."/>
            <person name="Leshcheva N."/>
            <person name="Mikheeva N."/>
            <person name="Grabovich M."/>
            <person name="Vincze T."/>
            <person name="Roberts R.J."/>
        </authorList>
    </citation>
    <scope>NUCLEOTIDE SEQUENCE [LARGE SCALE GENOMIC DNA]</scope>
    <source>
        <strain evidence="16 17">K2</strain>
    </source>
</reference>
<feature type="active site" description="Proton donor" evidence="13">
    <location>
        <position position="111"/>
    </location>
</feature>
<feature type="domain" description="DUS-like FMN-binding" evidence="15">
    <location>
        <begin position="25"/>
        <end position="320"/>
    </location>
</feature>
<dbReference type="AlphaFoldDB" id="A0A5C1QGR9"/>
<comment type="function">
    <text evidence="2 12">Catalyzes the synthesis of 5,6-dihydrouridine (D), a modified base found in the D-loop of most tRNAs, via the reduction of the C5-C6 double bond in target uridines.</text>
</comment>
<dbReference type="GO" id="GO:0050660">
    <property type="term" value="F:flavin adenine dinucleotide binding"/>
    <property type="evidence" value="ECO:0007669"/>
    <property type="project" value="InterPro"/>
</dbReference>
<dbReference type="InterPro" id="IPR035587">
    <property type="entry name" value="DUS-like_FMN-bd"/>
</dbReference>
<dbReference type="PIRSF" id="PIRSF006621">
    <property type="entry name" value="Dus"/>
    <property type="match status" value="1"/>
</dbReference>
<dbReference type="GO" id="GO:0017150">
    <property type="term" value="F:tRNA dihydrouridine synthase activity"/>
    <property type="evidence" value="ECO:0007669"/>
    <property type="project" value="InterPro"/>
</dbReference>
<evidence type="ECO:0000256" key="9">
    <source>
        <dbReference type="ARBA" id="ARBA00023002"/>
    </source>
</evidence>
<dbReference type="SUPFAM" id="SSF51395">
    <property type="entry name" value="FMN-linked oxidoreductases"/>
    <property type="match status" value="1"/>
</dbReference>
<dbReference type="Pfam" id="PF01207">
    <property type="entry name" value="Dus"/>
    <property type="match status" value="1"/>
</dbReference>
<dbReference type="EMBL" id="CP036150">
    <property type="protein sequence ID" value="QEN06657.1"/>
    <property type="molecule type" value="Genomic_DNA"/>
</dbReference>
<dbReference type="NCBIfam" id="TIGR00737">
    <property type="entry name" value="nifR3_yhdG"/>
    <property type="match status" value="1"/>
</dbReference>
<keyword evidence="8" id="KW-0694">RNA-binding</keyword>
<feature type="binding site" evidence="14">
    <location>
        <position position="150"/>
    </location>
    <ligand>
        <name>FMN</name>
        <dbReference type="ChEBI" id="CHEBI:58210"/>
    </ligand>
</feature>
<dbReference type="InterPro" id="IPR001269">
    <property type="entry name" value="DUS_fam"/>
</dbReference>
<dbReference type="PANTHER" id="PTHR45846:SF1">
    <property type="entry name" value="TRNA-DIHYDROURIDINE(47) SYNTHASE [NAD(P)(+)]-LIKE"/>
    <property type="match status" value="1"/>
</dbReference>
<evidence type="ECO:0000256" key="13">
    <source>
        <dbReference type="PIRSR" id="PIRSR006621-1"/>
    </source>
</evidence>
<comment type="cofactor">
    <cofactor evidence="1 12 14">
        <name>FMN</name>
        <dbReference type="ChEBI" id="CHEBI:58210"/>
    </cofactor>
</comment>
<comment type="similarity">
    <text evidence="12">Belongs to the dus family.</text>
</comment>
<dbReference type="Gene3D" id="1.10.1200.80">
    <property type="entry name" value="Putative flavin oxidoreducatase, domain 2"/>
    <property type="match status" value="1"/>
</dbReference>
<feature type="binding site" evidence="14">
    <location>
        <position position="81"/>
    </location>
    <ligand>
        <name>FMN</name>
        <dbReference type="ChEBI" id="CHEBI:58210"/>
    </ligand>
</feature>
<dbReference type="RefSeq" id="WP_149484740.1">
    <property type="nucleotide sequence ID" value="NZ_CP036150.1"/>
</dbReference>
<evidence type="ECO:0000256" key="12">
    <source>
        <dbReference type="PIRNR" id="PIRNR006621"/>
    </source>
</evidence>
<keyword evidence="17" id="KW-1185">Reference proteome</keyword>
<evidence type="ECO:0000256" key="8">
    <source>
        <dbReference type="ARBA" id="ARBA00022884"/>
    </source>
</evidence>
<evidence type="ECO:0000256" key="2">
    <source>
        <dbReference type="ARBA" id="ARBA00002790"/>
    </source>
</evidence>
<evidence type="ECO:0000256" key="10">
    <source>
        <dbReference type="ARBA" id="ARBA00048205"/>
    </source>
</evidence>
<dbReference type="KEGG" id="ock:EXM22_01120"/>
<comment type="catalytic activity">
    <reaction evidence="11">
        <text>a 5,6-dihydrouridine in tRNA + NAD(+) = a uridine in tRNA + NADH + H(+)</text>
        <dbReference type="Rhea" id="RHEA:54452"/>
        <dbReference type="Rhea" id="RHEA-COMP:13339"/>
        <dbReference type="Rhea" id="RHEA-COMP:13887"/>
        <dbReference type="ChEBI" id="CHEBI:15378"/>
        <dbReference type="ChEBI" id="CHEBI:57540"/>
        <dbReference type="ChEBI" id="CHEBI:57945"/>
        <dbReference type="ChEBI" id="CHEBI:65315"/>
        <dbReference type="ChEBI" id="CHEBI:74443"/>
    </reaction>
</comment>
<keyword evidence="7" id="KW-0521">NADP</keyword>
<organism evidence="16 17">
    <name type="scientific">Oceanispirochaeta crateris</name>
    <dbReference type="NCBI Taxonomy" id="2518645"/>
    <lineage>
        <taxon>Bacteria</taxon>
        <taxon>Pseudomonadati</taxon>
        <taxon>Spirochaetota</taxon>
        <taxon>Spirochaetia</taxon>
        <taxon>Spirochaetales</taxon>
        <taxon>Spirochaetaceae</taxon>
        <taxon>Oceanispirochaeta</taxon>
    </lineage>
</organism>
<keyword evidence="3" id="KW-0820">tRNA-binding</keyword>
<accession>A0A5C1QGR9</accession>
<keyword evidence="14" id="KW-0547">Nucleotide-binding</keyword>
<dbReference type="CDD" id="cd02801">
    <property type="entry name" value="DUS_like_FMN"/>
    <property type="match status" value="1"/>
</dbReference>
<evidence type="ECO:0000313" key="16">
    <source>
        <dbReference type="EMBL" id="QEN06657.1"/>
    </source>
</evidence>
<feature type="binding site" evidence="14">
    <location>
        <position position="180"/>
    </location>
    <ligand>
        <name>FMN</name>
        <dbReference type="ChEBI" id="CHEBI:58210"/>
    </ligand>
</feature>
<dbReference type="Gene3D" id="3.20.20.70">
    <property type="entry name" value="Aldolase class I"/>
    <property type="match status" value="1"/>
</dbReference>
<dbReference type="Proteomes" id="UP000324209">
    <property type="component" value="Chromosome"/>
</dbReference>
<dbReference type="InterPro" id="IPR024036">
    <property type="entry name" value="tRNA-dHydroUridine_Synthase_C"/>
</dbReference>
<dbReference type="EC" id="1.3.1.-" evidence="12"/>
<evidence type="ECO:0000256" key="3">
    <source>
        <dbReference type="ARBA" id="ARBA00022555"/>
    </source>
</evidence>
<dbReference type="InterPro" id="IPR004652">
    <property type="entry name" value="DusB-like"/>
</dbReference>
<evidence type="ECO:0000259" key="15">
    <source>
        <dbReference type="Pfam" id="PF01207"/>
    </source>
</evidence>
<evidence type="ECO:0000256" key="5">
    <source>
        <dbReference type="ARBA" id="ARBA00022643"/>
    </source>
</evidence>
<protein>
    <recommendedName>
        <fullName evidence="12">tRNA-dihydrouridine synthase</fullName>
        <ecNumber evidence="12">1.3.1.-</ecNumber>
    </recommendedName>
</protein>
<evidence type="ECO:0000256" key="1">
    <source>
        <dbReference type="ARBA" id="ARBA00001917"/>
    </source>
</evidence>
<dbReference type="OrthoDB" id="9764501at2"/>
<feature type="binding site" evidence="14">
    <location>
        <begin position="236"/>
        <end position="237"/>
    </location>
    <ligand>
        <name>FMN</name>
        <dbReference type="ChEBI" id="CHEBI:58210"/>
    </ligand>
</feature>
<keyword evidence="9 12" id="KW-0560">Oxidoreductase</keyword>
<dbReference type="GO" id="GO:0000049">
    <property type="term" value="F:tRNA binding"/>
    <property type="evidence" value="ECO:0007669"/>
    <property type="project" value="UniProtKB-KW"/>
</dbReference>
<proteinExistence type="inferred from homology"/>
<keyword evidence="6 12" id="KW-0819">tRNA processing</keyword>
<keyword evidence="4 12" id="KW-0285">Flavoprotein</keyword>
<dbReference type="PROSITE" id="PS01136">
    <property type="entry name" value="UPF0034"/>
    <property type="match status" value="1"/>
</dbReference>
<gene>
    <name evidence="16" type="primary">dusB</name>
    <name evidence="16" type="ORF">EXM22_01120</name>
</gene>
<dbReference type="PANTHER" id="PTHR45846">
    <property type="entry name" value="TRNA-DIHYDROURIDINE(47) SYNTHASE [NAD(P)(+)]-LIKE"/>
    <property type="match status" value="1"/>
</dbReference>
<name>A0A5C1QGR9_9SPIO</name>
<evidence type="ECO:0000256" key="7">
    <source>
        <dbReference type="ARBA" id="ARBA00022857"/>
    </source>
</evidence>
<dbReference type="InterPro" id="IPR018517">
    <property type="entry name" value="tRNA_hU_synthase_CS"/>
</dbReference>